<comment type="catalytic activity">
    <reaction evidence="5">
        <text>an L-alpha-D-Hep-(1-&gt;5)-[alpha-Kdo-(2-&gt;4)]-alpha-Kdo-(2-&gt;6)-lipid A + ADP-L-glycero-beta-D-manno-heptose = an L-alpha-D-Hep-(1-&gt;3)-L-alpha-D-Hep-(1-&gt;5)-[alpha-Kdo-(2-&gt;4)]-alpha-Kdo-(2-&gt;6)-lipid A + ADP + H(+)</text>
        <dbReference type="Rhea" id="RHEA:74071"/>
        <dbReference type="ChEBI" id="CHEBI:15378"/>
        <dbReference type="ChEBI" id="CHEBI:61506"/>
        <dbReference type="ChEBI" id="CHEBI:193068"/>
        <dbReference type="ChEBI" id="CHEBI:193069"/>
        <dbReference type="ChEBI" id="CHEBI:456216"/>
        <dbReference type="EC" id="2.4.99.24"/>
    </reaction>
</comment>
<dbReference type="EMBL" id="AP018933">
    <property type="protein sequence ID" value="BBG28899.1"/>
    <property type="molecule type" value="Genomic_DNA"/>
</dbReference>
<dbReference type="EC" id="2.4.99.24" evidence="4"/>
<comment type="similarity">
    <text evidence="3">Belongs to the glycosyltransferase 9 family.</text>
</comment>
<evidence type="ECO:0000256" key="4">
    <source>
        <dbReference type="ARBA" id="ARBA00044042"/>
    </source>
</evidence>
<keyword evidence="7" id="KW-1185">Reference proteome</keyword>
<evidence type="ECO:0000256" key="5">
    <source>
        <dbReference type="ARBA" id="ARBA00047503"/>
    </source>
</evidence>
<protein>
    <recommendedName>
        <fullName evidence="4">lipopolysaccharide heptosyltransferase II</fullName>
        <ecNumber evidence="4">2.4.99.24</ecNumber>
    </recommendedName>
</protein>
<reference evidence="6 7" key="1">
    <citation type="submission" date="2018-09" db="EMBL/GenBank/DDBJ databases">
        <title>Zymobacter palmae IAM14233 (=T109) whole genome analysis.</title>
        <authorList>
            <person name="Yanase H."/>
        </authorList>
    </citation>
    <scope>NUCLEOTIDE SEQUENCE [LARGE SCALE GENOMIC DNA]</scope>
    <source>
        <strain evidence="6 7">IAM14233</strain>
    </source>
</reference>
<dbReference type="PANTHER" id="PTHR30160">
    <property type="entry name" value="TETRAACYLDISACCHARIDE 4'-KINASE-RELATED"/>
    <property type="match status" value="1"/>
</dbReference>
<dbReference type="STRING" id="1123510.GCA_000620025_00188"/>
<dbReference type="FunFam" id="3.40.50.2000:FF:000023">
    <property type="entry name" value="ADP-heptose--LPS heptosyltransferase II"/>
    <property type="match status" value="1"/>
</dbReference>
<organism evidence="6 7">
    <name type="scientific">Zymobacter palmae</name>
    <dbReference type="NCBI Taxonomy" id="33074"/>
    <lineage>
        <taxon>Bacteria</taxon>
        <taxon>Pseudomonadati</taxon>
        <taxon>Pseudomonadota</taxon>
        <taxon>Gammaproteobacteria</taxon>
        <taxon>Oceanospirillales</taxon>
        <taxon>Halomonadaceae</taxon>
        <taxon>Zymobacter group</taxon>
        <taxon>Zymobacter</taxon>
    </lineage>
</organism>
<dbReference type="InterPro" id="IPR002201">
    <property type="entry name" value="Glyco_trans_9"/>
</dbReference>
<dbReference type="AlphaFoldDB" id="A0A348HB97"/>
<evidence type="ECO:0000256" key="2">
    <source>
        <dbReference type="ARBA" id="ARBA00022679"/>
    </source>
</evidence>
<proteinExistence type="inferred from homology"/>
<dbReference type="Pfam" id="PF01075">
    <property type="entry name" value="Glyco_transf_9"/>
    <property type="match status" value="1"/>
</dbReference>
<dbReference type="InterPro" id="IPR011910">
    <property type="entry name" value="RfaF"/>
</dbReference>
<gene>
    <name evidence="6" type="ORF">ZBT109_0099</name>
</gene>
<dbReference type="RefSeq" id="WP_038277542.1">
    <property type="nucleotide sequence ID" value="NZ_AP018933.1"/>
</dbReference>
<keyword evidence="2 6" id="KW-0808">Transferase</keyword>
<dbReference type="KEGG" id="zpl:ZBT109_0099"/>
<dbReference type="PANTHER" id="PTHR30160:SF7">
    <property type="entry name" value="ADP-HEPTOSE--LPS HEPTOSYLTRANSFERASE 2"/>
    <property type="match status" value="1"/>
</dbReference>
<keyword evidence="1" id="KW-0328">Glycosyltransferase</keyword>
<dbReference type="GO" id="GO:0009244">
    <property type="term" value="P:lipopolysaccharide core region biosynthetic process"/>
    <property type="evidence" value="ECO:0007669"/>
    <property type="project" value="TreeGrafter"/>
</dbReference>
<evidence type="ECO:0000313" key="6">
    <source>
        <dbReference type="EMBL" id="BBG28899.1"/>
    </source>
</evidence>
<evidence type="ECO:0000313" key="7">
    <source>
        <dbReference type="Proteomes" id="UP000267342"/>
    </source>
</evidence>
<dbReference type="OrthoDB" id="9797795at2"/>
<dbReference type="GO" id="GO:0005829">
    <property type="term" value="C:cytosol"/>
    <property type="evidence" value="ECO:0007669"/>
    <property type="project" value="TreeGrafter"/>
</dbReference>
<sequence>MSGSERMGKRILIVGPSWVGDMVMAQSLLKILKAQDPQCVIDVLGPAWSAPIIERMPEARRALTLRVGHGDLALRERWRFGRSLKGEYDQAIVLPRSLKSALVPWFAGVPVRVGFTGEQRYGILNQRRDLDKAVLDQTVKRFVSLGLPKGEAYPPREMPFPALRVDADNQARLREALDFAAVDLLDRPLVALMPGAEYGPAKQWPLAHFHATAQALVERGYGVLVLGGPKDVNAGQQVAGELPHTLNLCGKTALADAVDLLGMCEQVVSNDSGLMHVAAAVGVHVQGIYGSSSPRYTPPLTHNADIHWLALDCSPCFKRVCPLGHTDCLHQLSVTRVVKAIDTYRIEQSTILARETP</sequence>
<dbReference type="CDD" id="cd03789">
    <property type="entry name" value="GT9_LPS_heptosyltransferase"/>
    <property type="match status" value="1"/>
</dbReference>
<dbReference type="InterPro" id="IPR051199">
    <property type="entry name" value="LPS_LOS_Heptosyltrfase"/>
</dbReference>
<dbReference type="Gene3D" id="3.40.50.2000">
    <property type="entry name" value="Glycogen Phosphorylase B"/>
    <property type="match status" value="2"/>
</dbReference>
<dbReference type="SUPFAM" id="SSF53756">
    <property type="entry name" value="UDP-Glycosyltransferase/glycogen phosphorylase"/>
    <property type="match status" value="1"/>
</dbReference>
<name>A0A348HB97_9GAMM</name>
<evidence type="ECO:0000256" key="3">
    <source>
        <dbReference type="ARBA" id="ARBA00043995"/>
    </source>
</evidence>
<evidence type="ECO:0000256" key="1">
    <source>
        <dbReference type="ARBA" id="ARBA00022676"/>
    </source>
</evidence>
<accession>A0A348HB97</accession>
<dbReference type="Proteomes" id="UP000267342">
    <property type="component" value="Chromosome"/>
</dbReference>
<dbReference type="NCBIfam" id="TIGR02195">
    <property type="entry name" value="heptsyl_trn_II"/>
    <property type="match status" value="1"/>
</dbReference>
<dbReference type="GO" id="GO:0008713">
    <property type="term" value="F:ADP-heptose-lipopolysaccharide heptosyltransferase activity"/>
    <property type="evidence" value="ECO:0007669"/>
    <property type="project" value="UniProtKB-EC"/>
</dbReference>